<keyword evidence="1" id="KW-0560">Oxidoreductase</keyword>
<evidence type="ECO:0000313" key="2">
    <source>
        <dbReference type="EMBL" id="SMR53379.1"/>
    </source>
</evidence>
<dbReference type="Gene3D" id="3.40.50.720">
    <property type="entry name" value="NAD(P)-binding Rossmann-like Domain"/>
    <property type="match status" value="1"/>
</dbReference>
<accession>A0A2H1GIL3</accession>
<evidence type="ECO:0000313" key="3">
    <source>
        <dbReference type="Proteomes" id="UP000245764"/>
    </source>
</evidence>
<dbReference type="Proteomes" id="UP000245764">
    <property type="component" value="Chromosome 6"/>
</dbReference>
<dbReference type="PANTHER" id="PTHR45348">
    <property type="entry name" value="HYPOTHETICAL OXIDOREDUCTASE (EUROFUNG)"/>
    <property type="match status" value="1"/>
</dbReference>
<gene>
    <name evidence="2" type="ORF">ZT1E4_G6545</name>
</gene>
<dbReference type="EMBL" id="LT854258">
    <property type="protein sequence ID" value="SMR53379.1"/>
    <property type="molecule type" value="Genomic_DNA"/>
</dbReference>
<protein>
    <recommendedName>
        <fullName evidence="4">Alcohol dehydrogenase-like C-terminal domain-containing protein</fullName>
    </recommendedName>
</protein>
<dbReference type="GO" id="GO:0016651">
    <property type="term" value="F:oxidoreductase activity, acting on NAD(P)H"/>
    <property type="evidence" value="ECO:0007669"/>
    <property type="project" value="InterPro"/>
</dbReference>
<sequence length="107" mass="11738">MGKSGGRYSSLLPPTKACPRKDIAVSMVFAYTAYGEAFTKFGHEFPSKPEDYLYASKFFDVCEGLFAEGKLKPHPNDRRPNGLDGVLNGLDELREGKVSGAKLVYSV</sequence>
<dbReference type="PANTHER" id="PTHR45348:SF2">
    <property type="entry name" value="ZINC-TYPE ALCOHOL DEHYDROGENASE-LIKE PROTEIN C2E1P3.01"/>
    <property type="match status" value="1"/>
</dbReference>
<dbReference type="Gene3D" id="3.90.180.10">
    <property type="entry name" value="Medium-chain alcohol dehydrogenases, catalytic domain"/>
    <property type="match status" value="1"/>
</dbReference>
<dbReference type="AlphaFoldDB" id="A0A2H1GIL3"/>
<organism evidence="2 3">
    <name type="scientific">Zymoseptoria tritici ST99CH_1E4</name>
    <dbReference type="NCBI Taxonomy" id="1276532"/>
    <lineage>
        <taxon>Eukaryota</taxon>
        <taxon>Fungi</taxon>
        <taxon>Dikarya</taxon>
        <taxon>Ascomycota</taxon>
        <taxon>Pezizomycotina</taxon>
        <taxon>Dothideomycetes</taxon>
        <taxon>Dothideomycetidae</taxon>
        <taxon>Mycosphaerellales</taxon>
        <taxon>Mycosphaerellaceae</taxon>
        <taxon>Zymoseptoria</taxon>
    </lineage>
</organism>
<evidence type="ECO:0008006" key="4">
    <source>
        <dbReference type="Google" id="ProtNLM"/>
    </source>
</evidence>
<reference evidence="3" key="1">
    <citation type="submission" date="2017-05" db="EMBL/GenBank/DDBJ databases">
        <authorList>
            <person name="Song R."/>
            <person name="Chenine A.L."/>
            <person name="Ruprecht R.M."/>
        </authorList>
    </citation>
    <scope>NUCLEOTIDE SEQUENCE [LARGE SCALE GENOMIC DNA]</scope>
</reference>
<dbReference type="InterPro" id="IPR047122">
    <property type="entry name" value="Trans-enoyl_RdTase-like"/>
</dbReference>
<name>A0A2H1GIL3_ZYMTR</name>
<evidence type="ECO:0000256" key="1">
    <source>
        <dbReference type="ARBA" id="ARBA00023002"/>
    </source>
</evidence>
<proteinExistence type="predicted"/>